<dbReference type="GO" id="GO:0015288">
    <property type="term" value="F:porin activity"/>
    <property type="evidence" value="ECO:0007669"/>
    <property type="project" value="UniProtKB-KW"/>
</dbReference>
<feature type="domain" description="Porin" evidence="11">
    <location>
        <begin position="24"/>
        <end position="320"/>
    </location>
</feature>
<evidence type="ECO:0000256" key="3">
    <source>
        <dbReference type="ARBA" id="ARBA00022448"/>
    </source>
</evidence>
<keyword evidence="3" id="KW-0813">Transport</keyword>
<dbReference type="PANTHER" id="PTHR34501">
    <property type="entry name" value="PROTEIN YDDL-RELATED"/>
    <property type="match status" value="1"/>
</dbReference>
<keyword evidence="13" id="KW-1185">Reference proteome</keyword>
<dbReference type="InterPro" id="IPR050298">
    <property type="entry name" value="Gram-neg_bact_OMP"/>
</dbReference>
<dbReference type="CDD" id="cd00342">
    <property type="entry name" value="gram_neg_porins"/>
    <property type="match status" value="1"/>
</dbReference>
<dbReference type="PANTHER" id="PTHR34501:SF9">
    <property type="entry name" value="MAJOR OUTER MEMBRANE PROTEIN P.IA"/>
    <property type="match status" value="1"/>
</dbReference>
<evidence type="ECO:0000256" key="10">
    <source>
        <dbReference type="ARBA" id="ARBA00023237"/>
    </source>
</evidence>
<accession>A0A4R5W5Q1</accession>
<evidence type="ECO:0000256" key="9">
    <source>
        <dbReference type="ARBA" id="ARBA00023136"/>
    </source>
</evidence>
<keyword evidence="10" id="KW-0998">Cell outer membrane</keyword>
<evidence type="ECO:0000256" key="2">
    <source>
        <dbReference type="ARBA" id="ARBA00011233"/>
    </source>
</evidence>
<dbReference type="GO" id="GO:0009279">
    <property type="term" value="C:cell outer membrane"/>
    <property type="evidence" value="ECO:0007669"/>
    <property type="project" value="UniProtKB-SubCell"/>
</dbReference>
<dbReference type="Gene3D" id="2.40.160.10">
    <property type="entry name" value="Porin"/>
    <property type="match status" value="1"/>
</dbReference>
<evidence type="ECO:0000313" key="13">
    <source>
        <dbReference type="Proteomes" id="UP000294829"/>
    </source>
</evidence>
<evidence type="ECO:0000256" key="7">
    <source>
        <dbReference type="ARBA" id="ARBA00023065"/>
    </source>
</evidence>
<evidence type="ECO:0000256" key="6">
    <source>
        <dbReference type="ARBA" id="ARBA00022729"/>
    </source>
</evidence>
<protein>
    <submittedName>
        <fullName evidence="12">Porin</fullName>
    </submittedName>
</protein>
<dbReference type="SUPFAM" id="SSF56935">
    <property type="entry name" value="Porins"/>
    <property type="match status" value="1"/>
</dbReference>
<dbReference type="GO" id="GO:0006811">
    <property type="term" value="P:monoatomic ion transport"/>
    <property type="evidence" value="ECO:0007669"/>
    <property type="project" value="UniProtKB-KW"/>
</dbReference>
<dbReference type="AlphaFoldDB" id="A0A4R5W5Q1"/>
<dbReference type="GO" id="GO:0046930">
    <property type="term" value="C:pore complex"/>
    <property type="evidence" value="ECO:0007669"/>
    <property type="project" value="UniProtKB-KW"/>
</dbReference>
<sequence>MTTLYQAIIENVSKQVRYVLLFALLLTLSVTAEAQSNLSFYGQLDAGLRYRSNQNIEGDSLTTIGQGTMGSSRWGITGNENLGDGLASSFKLESGFNPTTGTLGQGGTLFGRQAWIGLSSEYGSLTIGRQNNPLYNSEVAVEPFGAYNVDQPSFIYDNYGGGDNRWSNSVNYAKRVGDFTGVLMLGFGQQAGNAKADRNFGASLAYAAGAFTANTAYQQLRDSDGVIDERIWNIGGTVNLRPVKLFLGYLNHRSGLNDQTNAVIDTGFIYSMTPNVDWVAAYYHDQQRNLSGVRNTVSLMSAYKFSKFTSVYIQADYSKIDQGYLSNMYDTHEFPRTYDAQGNVLAYISNVTGVTIGLRHAF</sequence>
<dbReference type="InterPro" id="IPR033900">
    <property type="entry name" value="Gram_neg_porin_domain"/>
</dbReference>
<dbReference type="InterPro" id="IPR023614">
    <property type="entry name" value="Porin_dom_sf"/>
</dbReference>
<evidence type="ECO:0000313" key="12">
    <source>
        <dbReference type="EMBL" id="TDK68093.1"/>
    </source>
</evidence>
<evidence type="ECO:0000259" key="11">
    <source>
        <dbReference type="Pfam" id="PF13609"/>
    </source>
</evidence>
<dbReference type="Pfam" id="PF13609">
    <property type="entry name" value="Porin_4"/>
    <property type="match status" value="1"/>
</dbReference>
<evidence type="ECO:0000256" key="1">
    <source>
        <dbReference type="ARBA" id="ARBA00004571"/>
    </source>
</evidence>
<proteinExistence type="predicted"/>
<keyword evidence="8" id="KW-0626">Porin</keyword>
<keyword evidence="5" id="KW-0812">Transmembrane</keyword>
<keyword evidence="6" id="KW-0732">Signal</keyword>
<dbReference type="OrthoDB" id="8679056at2"/>
<keyword evidence="9" id="KW-0472">Membrane</keyword>
<comment type="caution">
    <text evidence="12">The sequence shown here is derived from an EMBL/GenBank/DDBJ whole genome shotgun (WGS) entry which is preliminary data.</text>
</comment>
<keyword evidence="7" id="KW-0406">Ion transport</keyword>
<evidence type="ECO:0000256" key="5">
    <source>
        <dbReference type="ARBA" id="ARBA00022692"/>
    </source>
</evidence>
<reference evidence="12 13" key="1">
    <citation type="submission" date="2019-03" db="EMBL/GenBank/DDBJ databases">
        <title>Sapientia aquatica gen. nov., sp. nov., isolated from a crater lake.</title>
        <authorList>
            <person name="Felfoldi T."/>
            <person name="Szabo A."/>
            <person name="Toth E."/>
            <person name="Schumann P."/>
            <person name="Keki Z."/>
            <person name="Marialigeti K."/>
            <person name="Mathe I."/>
        </authorList>
    </citation>
    <scope>NUCLEOTIDE SEQUENCE [LARGE SCALE GENOMIC DNA]</scope>
    <source>
        <strain evidence="12 13">SA-152</strain>
    </source>
</reference>
<dbReference type="Proteomes" id="UP000294829">
    <property type="component" value="Unassembled WGS sequence"/>
</dbReference>
<comment type="subunit">
    <text evidence="2">Homotrimer.</text>
</comment>
<gene>
    <name evidence="12" type="ORF">E2I14_00625</name>
</gene>
<name>A0A4R5W5Q1_9BURK</name>
<dbReference type="RefSeq" id="WP_133324419.1">
    <property type="nucleotide sequence ID" value="NZ_SMYL01000001.1"/>
</dbReference>
<dbReference type="EMBL" id="SMYL01000001">
    <property type="protein sequence ID" value="TDK68093.1"/>
    <property type="molecule type" value="Genomic_DNA"/>
</dbReference>
<organism evidence="12 13">
    <name type="scientific">Sapientia aquatica</name>
    <dbReference type="NCBI Taxonomy" id="1549640"/>
    <lineage>
        <taxon>Bacteria</taxon>
        <taxon>Pseudomonadati</taxon>
        <taxon>Pseudomonadota</taxon>
        <taxon>Betaproteobacteria</taxon>
        <taxon>Burkholderiales</taxon>
        <taxon>Oxalobacteraceae</taxon>
        <taxon>Sapientia</taxon>
    </lineage>
</organism>
<keyword evidence="4" id="KW-1134">Transmembrane beta strand</keyword>
<evidence type="ECO:0000256" key="4">
    <source>
        <dbReference type="ARBA" id="ARBA00022452"/>
    </source>
</evidence>
<comment type="subcellular location">
    <subcellularLocation>
        <location evidence="1">Cell outer membrane</location>
        <topology evidence="1">Multi-pass membrane protein</topology>
    </subcellularLocation>
</comment>
<evidence type="ECO:0000256" key="8">
    <source>
        <dbReference type="ARBA" id="ARBA00023114"/>
    </source>
</evidence>